<dbReference type="Proteomes" id="UP000199372">
    <property type="component" value="Unassembled WGS sequence"/>
</dbReference>
<protein>
    <submittedName>
        <fullName evidence="3">MerR HTH family regulatory protein</fullName>
    </submittedName>
</protein>
<feature type="compositionally biased region" description="Low complexity" evidence="1">
    <location>
        <begin position="201"/>
        <end position="217"/>
    </location>
</feature>
<dbReference type="InterPro" id="IPR009061">
    <property type="entry name" value="DNA-bd_dom_put_sf"/>
</dbReference>
<evidence type="ECO:0000256" key="1">
    <source>
        <dbReference type="SAM" id="MobiDB-lite"/>
    </source>
</evidence>
<evidence type="ECO:0000313" key="3">
    <source>
        <dbReference type="EMBL" id="SEN65664.1"/>
    </source>
</evidence>
<dbReference type="InterPro" id="IPR000551">
    <property type="entry name" value="MerR-type_HTH_dom"/>
</dbReference>
<gene>
    <name evidence="3" type="ORF">SAMN04488011_105168</name>
</gene>
<dbReference type="Pfam" id="PF13411">
    <property type="entry name" value="MerR_1"/>
    <property type="match status" value="1"/>
</dbReference>
<dbReference type="Gene3D" id="1.10.1660.10">
    <property type="match status" value="1"/>
</dbReference>
<feature type="region of interest" description="Disordered" evidence="1">
    <location>
        <begin position="89"/>
        <end position="247"/>
    </location>
</feature>
<dbReference type="CDD" id="cd04765">
    <property type="entry name" value="HTH_MlrA-like_sg2"/>
    <property type="match status" value="1"/>
</dbReference>
<name>A0A1H8IB46_9RHOB</name>
<dbReference type="SMART" id="SM00422">
    <property type="entry name" value="HTH_MERR"/>
    <property type="match status" value="1"/>
</dbReference>
<dbReference type="PROSITE" id="PS50937">
    <property type="entry name" value="HTH_MERR_2"/>
    <property type="match status" value="1"/>
</dbReference>
<feature type="domain" description="HTH merR-type" evidence="2">
    <location>
        <begin position="10"/>
        <end position="78"/>
    </location>
</feature>
<dbReference type="GO" id="GO:0003677">
    <property type="term" value="F:DNA binding"/>
    <property type="evidence" value="ECO:0007669"/>
    <property type="project" value="InterPro"/>
</dbReference>
<feature type="compositionally biased region" description="Acidic residues" evidence="1">
    <location>
        <begin position="183"/>
        <end position="200"/>
    </location>
</feature>
<accession>A0A1H8IB46</accession>
<reference evidence="4" key="1">
    <citation type="submission" date="2016-10" db="EMBL/GenBank/DDBJ databases">
        <authorList>
            <person name="Varghese N."/>
            <person name="Submissions S."/>
        </authorList>
    </citation>
    <scope>NUCLEOTIDE SEQUENCE [LARGE SCALE GENOMIC DNA]</scope>
    <source>
        <strain evidence="4">DSM 26893</strain>
    </source>
</reference>
<dbReference type="EMBL" id="FOCM01000005">
    <property type="protein sequence ID" value="SEN65664.1"/>
    <property type="molecule type" value="Genomic_DNA"/>
</dbReference>
<proteinExistence type="predicted"/>
<dbReference type="RefSeq" id="WP_236737048.1">
    <property type="nucleotide sequence ID" value="NZ_FOCM01000005.1"/>
</dbReference>
<keyword evidence="4" id="KW-1185">Reference proteome</keyword>
<feature type="region of interest" description="Disordered" evidence="1">
    <location>
        <begin position="271"/>
        <end position="293"/>
    </location>
</feature>
<sequence>MAKSPDAFRTISEVAEWLDVPTHVLRFWESRFTQVKPVKRAGGRRYYRPADMELLGGIKQLLHEDGLTIRGVQKLLREEGVRHVAALSPPLETDPALHDSGSSNVVPLQRAGSPAQDPDAALGRWPFVDDEAPGTPEGDAQESEPAADTSAAAQGDMFAAGVNENPPAPQDDAAAGDTREADAPESETVDSADAAPDEPSDAAASDDSASDQSPAEDTAVEETAGSSAPEAPDRTPLPQPDELDEQAISVEVTAALSGLARLTVAQKRRHADALSHALDRAQSLKRAMDRADA</sequence>
<evidence type="ECO:0000259" key="2">
    <source>
        <dbReference type="PROSITE" id="PS50937"/>
    </source>
</evidence>
<organism evidence="3 4">
    <name type="scientific">Palleronia pelagia</name>
    <dbReference type="NCBI Taxonomy" id="387096"/>
    <lineage>
        <taxon>Bacteria</taxon>
        <taxon>Pseudomonadati</taxon>
        <taxon>Pseudomonadota</taxon>
        <taxon>Alphaproteobacteria</taxon>
        <taxon>Rhodobacterales</taxon>
        <taxon>Roseobacteraceae</taxon>
        <taxon>Palleronia</taxon>
    </lineage>
</organism>
<dbReference type="GO" id="GO:0006355">
    <property type="term" value="P:regulation of DNA-templated transcription"/>
    <property type="evidence" value="ECO:0007669"/>
    <property type="project" value="InterPro"/>
</dbReference>
<dbReference type="SUPFAM" id="SSF46955">
    <property type="entry name" value="Putative DNA-binding domain"/>
    <property type="match status" value="1"/>
</dbReference>
<evidence type="ECO:0000313" key="4">
    <source>
        <dbReference type="Proteomes" id="UP000199372"/>
    </source>
</evidence>
<dbReference type="AlphaFoldDB" id="A0A1H8IB46"/>